<dbReference type="STRING" id="1229831.M832_08790"/>
<dbReference type="PATRIC" id="fig|1229831.3.peg.878"/>
<dbReference type="EMBL" id="CP006571">
    <property type="protein sequence ID" value="AHK63728.1"/>
    <property type="molecule type" value="Genomic_DNA"/>
</dbReference>
<dbReference type="HOGENOM" id="CLU_2859528_0_0_0"/>
<dbReference type="Proteomes" id="UP000019433">
    <property type="component" value="Chromosome"/>
</dbReference>
<dbReference type="RefSeq" id="WP_038501135.1">
    <property type="nucleotide sequence ID" value="NZ_CP006571.1"/>
</dbReference>
<reference evidence="1 2" key="1">
    <citation type="journal article" date="2014" name="Syst. Appl. Microbiol.">
        <title>Evidence for the existence of two new members of the family Chlamydiaceae and proposal of Chlamydia avium sp. nov. and Chlamydia gallinacea sp. nov.</title>
        <authorList>
            <person name="Sachse K."/>
            <person name="Laroucau K."/>
            <person name="Riege K."/>
            <person name="Wehner S."/>
            <person name="Dilcher M."/>
            <person name="Creasy H.H."/>
            <person name="Weidmann M."/>
            <person name="Myers G."/>
            <person name="Vorimore F."/>
            <person name="Vicari N."/>
            <person name="Magnino S."/>
            <person name="Liebler-Tenorio E."/>
            <person name="Ruettger A."/>
            <person name="Bavoil P.M."/>
            <person name="Hufert F.T."/>
            <person name="Rossello-Mora R."/>
            <person name="Marz M."/>
        </authorList>
    </citation>
    <scope>NUCLEOTIDE SEQUENCE [LARGE SCALE GENOMIC DNA]</scope>
    <source>
        <strain evidence="1 2">10DC88</strain>
    </source>
</reference>
<sequence>MRKIIFVFAGMFLLPLAIEENKESFSLDAKNEKKILQIYGQEVEFSFQEIIDPILDLRDSLGRV</sequence>
<protein>
    <submittedName>
        <fullName evidence="1">Uncharacterized protein</fullName>
    </submittedName>
</protein>
<evidence type="ECO:0000313" key="1">
    <source>
        <dbReference type="EMBL" id="AHK63728.1"/>
    </source>
</evidence>
<accession>W8JSC2</accession>
<evidence type="ECO:0000313" key="2">
    <source>
        <dbReference type="Proteomes" id="UP000019433"/>
    </source>
</evidence>
<gene>
    <name evidence="1" type="ORF">M832_08790</name>
</gene>
<dbReference type="KEGG" id="cav:M832_08790"/>
<name>W8JSC2_9CHLA</name>
<organism evidence="1 2">
    <name type="scientific">Chlamydia avium 10DC88</name>
    <dbReference type="NCBI Taxonomy" id="1229831"/>
    <lineage>
        <taxon>Bacteria</taxon>
        <taxon>Pseudomonadati</taxon>
        <taxon>Chlamydiota</taxon>
        <taxon>Chlamydiia</taxon>
        <taxon>Chlamydiales</taxon>
        <taxon>Chlamydiaceae</taxon>
        <taxon>Chlamydia/Chlamydophila group</taxon>
        <taxon>Chlamydia</taxon>
    </lineage>
</organism>
<proteinExistence type="predicted"/>
<dbReference type="AlphaFoldDB" id="W8JSC2"/>